<organism evidence="3 4">
    <name type="scientific">Hymenobacter ginsengisoli</name>
    <dbReference type="NCBI Taxonomy" id="1051626"/>
    <lineage>
        <taxon>Bacteria</taxon>
        <taxon>Pseudomonadati</taxon>
        <taxon>Bacteroidota</taxon>
        <taxon>Cytophagia</taxon>
        <taxon>Cytophagales</taxon>
        <taxon>Hymenobacteraceae</taxon>
        <taxon>Hymenobacter</taxon>
    </lineage>
</organism>
<dbReference type="Proteomes" id="UP001501243">
    <property type="component" value="Unassembled WGS sequence"/>
</dbReference>
<evidence type="ECO:0000256" key="1">
    <source>
        <dbReference type="PROSITE-ProRule" id="PRU00169"/>
    </source>
</evidence>
<comment type="caution">
    <text evidence="3">The sequence shown here is derived from an EMBL/GenBank/DDBJ whole genome shotgun (WGS) entry which is preliminary data.</text>
</comment>
<dbReference type="PROSITE" id="PS50110">
    <property type="entry name" value="RESPONSE_REGULATORY"/>
    <property type="match status" value="1"/>
</dbReference>
<gene>
    <name evidence="3" type="ORF">GCM10023172_17500</name>
</gene>
<protein>
    <submittedName>
        <fullName evidence="3">Response regulator</fullName>
    </submittedName>
</protein>
<sequence>MADLPLVLLVDDDEAARYLHQRLLRPYLANIELAVAENGQEALHQLLARPDDATPALVLLDLNMPFMGGLAFLEVYSHWPPAQQQRTAVVVLSSSVMATERQRTQELGAGFEAKPLTAPVVGRLLLQHLGVALPTG</sequence>
<dbReference type="PANTHER" id="PTHR44520">
    <property type="entry name" value="RESPONSE REGULATOR RCP1-RELATED"/>
    <property type="match status" value="1"/>
</dbReference>
<name>A0ABP8QCF2_9BACT</name>
<keyword evidence="1" id="KW-0597">Phosphoprotein</keyword>
<reference evidence="4" key="1">
    <citation type="journal article" date="2019" name="Int. J. Syst. Evol. Microbiol.">
        <title>The Global Catalogue of Microorganisms (GCM) 10K type strain sequencing project: providing services to taxonomists for standard genome sequencing and annotation.</title>
        <authorList>
            <consortium name="The Broad Institute Genomics Platform"/>
            <consortium name="The Broad Institute Genome Sequencing Center for Infectious Disease"/>
            <person name="Wu L."/>
            <person name="Ma J."/>
        </authorList>
    </citation>
    <scope>NUCLEOTIDE SEQUENCE [LARGE SCALE GENOMIC DNA]</scope>
    <source>
        <strain evidence="4">JCM 17841</strain>
    </source>
</reference>
<dbReference type="InterPro" id="IPR001789">
    <property type="entry name" value="Sig_transdc_resp-reg_receiver"/>
</dbReference>
<evidence type="ECO:0000313" key="4">
    <source>
        <dbReference type="Proteomes" id="UP001501243"/>
    </source>
</evidence>
<feature type="domain" description="Response regulatory" evidence="2">
    <location>
        <begin position="6"/>
        <end position="129"/>
    </location>
</feature>
<dbReference type="PANTHER" id="PTHR44520:SF2">
    <property type="entry name" value="RESPONSE REGULATOR RCP1"/>
    <property type="match status" value="1"/>
</dbReference>
<dbReference type="SMART" id="SM00448">
    <property type="entry name" value="REC"/>
    <property type="match status" value="1"/>
</dbReference>
<proteinExistence type="predicted"/>
<feature type="modified residue" description="4-aspartylphosphate" evidence="1">
    <location>
        <position position="61"/>
    </location>
</feature>
<dbReference type="RefSeq" id="WP_208130581.1">
    <property type="nucleotide sequence ID" value="NZ_BAABGQ010000005.1"/>
</dbReference>
<dbReference type="SUPFAM" id="SSF52172">
    <property type="entry name" value="CheY-like"/>
    <property type="match status" value="1"/>
</dbReference>
<dbReference type="InterPro" id="IPR011006">
    <property type="entry name" value="CheY-like_superfamily"/>
</dbReference>
<dbReference type="Gene3D" id="3.40.50.2300">
    <property type="match status" value="1"/>
</dbReference>
<evidence type="ECO:0000259" key="2">
    <source>
        <dbReference type="PROSITE" id="PS50110"/>
    </source>
</evidence>
<keyword evidence="4" id="KW-1185">Reference proteome</keyword>
<dbReference type="EMBL" id="BAABGQ010000005">
    <property type="protein sequence ID" value="GAA4499200.1"/>
    <property type="molecule type" value="Genomic_DNA"/>
</dbReference>
<dbReference type="InterPro" id="IPR052893">
    <property type="entry name" value="TCS_response_regulator"/>
</dbReference>
<accession>A0ABP8QCF2</accession>
<evidence type="ECO:0000313" key="3">
    <source>
        <dbReference type="EMBL" id="GAA4499200.1"/>
    </source>
</evidence>
<dbReference type="Pfam" id="PF00072">
    <property type="entry name" value="Response_reg"/>
    <property type="match status" value="1"/>
</dbReference>